<gene>
    <name evidence="4" type="ORF">ABQ292_17225</name>
</gene>
<feature type="transmembrane region" description="Helical" evidence="2">
    <location>
        <begin position="72"/>
        <end position="90"/>
    </location>
</feature>
<reference evidence="4 5" key="1">
    <citation type="submission" date="2024-06" db="EMBL/GenBank/DDBJ databases">
        <title>Draft genome sequence of Geodermatophilus badlandi, a novel member of the Geodermatophilaceae isolated from badland sedimentary rocks in the Red desert, Wyoming, USA.</title>
        <authorList>
            <person name="Ben Tekaya S."/>
            <person name="Nouioui I."/>
            <person name="Flores G.M."/>
            <person name="Shaal M.N."/>
            <person name="Bredoire F."/>
            <person name="Basile F."/>
            <person name="Van Diepen L."/>
            <person name="Ward N.L."/>
        </authorList>
    </citation>
    <scope>NUCLEOTIDE SEQUENCE [LARGE SCALE GENOMIC DNA]</scope>
    <source>
        <strain evidence="4 5">WL48A</strain>
    </source>
</reference>
<proteinExistence type="predicted"/>
<sequence length="378" mass="39262">MTPARGTAQRDDVEGALAPAGPGRDSVPGRRIGGLDVARGLAVLGMFGAHLGDTGDLGWDPATWRALADGRSSILFATMAGISIALLSGGRDRLGGRELARARTRVLVRAAWVFAIGGVLELLGTFVAIILGVYAVLFVLALPFLRWPPARLLLAAGVVVLAAPPLTLAVGQYATEHDEEGDAFVFLLVTGYYPAAVWLAFVLVGLAVGRLDLGAARVRAGLVAAGSAAAVLGYLGGWLSTRELAPGERPAGIEAGFGSSGEWDPAWFAGAQPHSSTPFEVVGSGGFAVAVIGVCLVLADLLPRLTYPLASVGALALSVYTAQIVAIRVVEAESSADWGQWVRFSLTAVLLATAWRLRLGRGPLERLLTWSSQRVAGP</sequence>
<feature type="transmembrane region" description="Helical" evidence="2">
    <location>
        <begin position="152"/>
        <end position="171"/>
    </location>
</feature>
<feature type="transmembrane region" description="Helical" evidence="2">
    <location>
        <begin position="341"/>
        <end position="359"/>
    </location>
</feature>
<feature type="region of interest" description="Disordered" evidence="1">
    <location>
        <begin position="1"/>
        <end position="29"/>
    </location>
</feature>
<dbReference type="RefSeq" id="WP_369208607.1">
    <property type="nucleotide sequence ID" value="NZ_JBFNXQ010000059.1"/>
</dbReference>
<dbReference type="EMBL" id="JBFNXQ010000059">
    <property type="protein sequence ID" value="MEX5720105.1"/>
    <property type="molecule type" value="Genomic_DNA"/>
</dbReference>
<comment type="caution">
    <text evidence="4">The sequence shown here is derived from an EMBL/GenBank/DDBJ whole genome shotgun (WGS) entry which is preliminary data.</text>
</comment>
<evidence type="ECO:0000259" key="3">
    <source>
        <dbReference type="Pfam" id="PF07786"/>
    </source>
</evidence>
<feature type="domain" description="Heparan-alpha-glucosaminide N-acetyltransferase catalytic" evidence="3">
    <location>
        <begin position="31"/>
        <end position="235"/>
    </location>
</feature>
<feature type="transmembrane region" description="Helical" evidence="2">
    <location>
        <begin position="183"/>
        <end position="208"/>
    </location>
</feature>
<evidence type="ECO:0000256" key="2">
    <source>
        <dbReference type="SAM" id="Phobius"/>
    </source>
</evidence>
<feature type="transmembrane region" description="Helical" evidence="2">
    <location>
        <begin position="220"/>
        <end position="239"/>
    </location>
</feature>
<feature type="transmembrane region" description="Helical" evidence="2">
    <location>
        <begin position="281"/>
        <end position="302"/>
    </location>
</feature>
<dbReference type="InterPro" id="IPR012429">
    <property type="entry name" value="HGSNAT_cat"/>
</dbReference>
<feature type="transmembrane region" description="Helical" evidence="2">
    <location>
        <begin position="309"/>
        <end position="329"/>
    </location>
</feature>
<evidence type="ECO:0000313" key="4">
    <source>
        <dbReference type="EMBL" id="MEX5720105.1"/>
    </source>
</evidence>
<keyword evidence="2" id="KW-1133">Transmembrane helix</keyword>
<evidence type="ECO:0000256" key="1">
    <source>
        <dbReference type="SAM" id="MobiDB-lite"/>
    </source>
</evidence>
<protein>
    <submittedName>
        <fullName evidence="4">Heparan-alpha-glucosaminide N-acetyltransferase domain-containing protein</fullName>
    </submittedName>
</protein>
<dbReference type="Proteomes" id="UP001560045">
    <property type="component" value="Unassembled WGS sequence"/>
</dbReference>
<evidence type="ECO:0000313" key="5">
    <source>
        <dbReference type="Proteomes" id="UP001560045"/>
    </source>
</evidence>
<organism evidence="4 5">
    <name type="scientific">Geodermatophilus maliterrae</name>
    <dbReference type="NCBI Taxonomy" id="3162531"/>
    <lineage>
        <taxon>Bacteria</taxon>
        <taxon>Bacillati</taxon>
        <taxon>Actinomycetota</taxon>
        <taxon>Actinomycetes</taxon>
        <taxon>Geodermatophilales</taxon>
        <taxon>Geodermatophilaceae</taxon>
        <taxon>Geodermatophilus</taxon>
    </lineage>
</organism>
<accession>A0ABV3XHP9</accession>
<dbReference type="Pfam" id="PF07786">
    <property type="entry name" value="HGSNAT_cat"/>
    <property type="match status" value="1"/>
</dbReference>
<keyword evidence="2" id="KW-0472">Membrane</keyword>
<keyword evidence="2" id="KW-0812">Transmembrane</keyword>
<feature type="transmembrane region" description="Helical" evidence="2">
    <location>
        <begin position="126"/>
        <end position="145"/>
    </location>
</feature>
<name>A0ABV3XHP9_9ACTN</name>
<keyword evidence="5" id="KW-1185">Reference proteome</keyword>